<dbReference type="OrthoDB" id="2253662at2"/>
<evidence type="ECO:0000313" key="1">
    <source>
        <dbReference type="EMBL" id="KRO25411.1"/>
    </source>
</evidence>
<reference evidence="1 2" key="1">
    <citation type="journal article" date="2015" name="Genome Announc.">
        <title>Expanding the biotechnology potential of lactobacilli through comparative genomics of 213 strains and associated genera.</title>
        <authorList>
            <person name="Sun Z."/>
            <person name="Harris H.M."/>
            <person name="McCann A."/>
            <person name="Guo C."/>
            <person name="Argimon S."/>
            <person name="Zhang W."/>
            <person name="Yang X."/>
            <person name="Jeffery I.B."/>
            <person name="Cooney J.C."/>
            <person name="Kagawa T.F."/>
            <person name="Liu W."/>
            <person name="Song Y."/>
            <person name="Salvetti E."/>
            <person name="Wrobel A."/>
            <person name="Rasinkangas P."/>
            <person name="Parkhill J."/>
            <person name="Rea M.C."/>
            <person name="O'Sullivan O."/>
            <person name="Ritari J."/>
            <person name="Douillard F.P."/>
            <person name="Paul Ross R."/>
            <person name="Yang R."/>
            <person name="Briner A.E."/>
            <person name="Felis G.E."/>
            <person name="de Vos W.M."/>
            <person name="Barrangou R."/>
            <person name="Klaenhammer T.R."/>
            <person name="Caufield P.W."/>
            <person name="Cui Y."/>
            <person name="Zhang H."/>
            <person name="O'Toole P.W."/>
        </authorList>
    </citation>
    <scope>NUCLEOTIDE SEQUENCE [LARGE SCALE GENOMIC DNA]</scope>
    <source>
        <strain evidence="1 2">DSM 23026</strain>
    </source>
</reference>
<proteinExistence type="predicted"/>
<dbReference type="RefSeq" id="WP_057798852.1">
    <property type="nucleotide sequence ID" value="NZ_BJZZ01000009.1"/>
</dbReference>
<keyword evidence="2" id="KW-1185">Reference proteome</keyword>
<organism evidence="1 2">
    <name type="scientific">Pediococcus argentinicus</name>
    <dbReference type="NCBI Taxonomy" id="480391"/>
    <lineage>
        <taxon>Bacteria</taxon>
        <taxon>Bacillati</taxon>
        <taxon>Bacillota</taxon>
        <taxon>Bacilli</taxon>
        <taxon>Lactobacillales</taxon>
        <taxon>Lactobacillaceae</taxon>
        <taxon>Pediococcus</taxon>
    </lineage>
</organism>
<dbReference type="Proteomes" id="UP000051249">
    <property type="component" value="Unassembled WGS sequence"/>
</dbReference>
<evidence type="ECO:0008006" key="3">
    <source>
        <dbReference type="Google" id="ProtNLM"/>
    </source>
</evidence>
<dbReference type="EMBL" id="JQCQ01000010">
    <property type="protein sequence ID" value="KRO25411.1"/>
    <property type="molecule type" value="Genomic_DNA"/>
</dbReference>
<accession>A0A0R2NNI4</accession>
<evidence type="ECO:0000313" key="2">
    <source>
        <dbReference type="Proteomes" id="UP000051249"/>
    </source>
</evidence>
<gene>
    <name evidence="1" type="ORF">IV88_GL000139</name>
</gene>
<name>A0A0R2NNI4_9LACO</name>
<dbReference type="PATRIC" id="fig|480391.4.peg.141"/>
<dbReference type="AlphaFoldDB" id="A0A0R2NNI4"/>
<protein>
    <recommendedName>
        <fullName evidence="3">Glycoside hydrolase family 42 N-terminal domain-containing protein</fullName>
    </recommendedName>
</protein>
<comment type="caution">
    <text evidence="1">The sequence shown here is derived from an EMBL/GenBank/DDBJ whole genome shotgun (WGS) entry which is preliminary data.</text>
</comment>
<sequence length="669" mass="76822">MNDTFYYSLRFTLDPKFWSEQKEDELIDFCKNARIDNVCFFINPEELNQGHQTRAERQIWLDAILPISEKLKRLNISTSLNPWTTLMHSDRGTTVNPKLGFSTMVDYLGNRSGSIACPADEKWQNYMVDAYSQYASIHPKELWFEDDFRHYNHTPIKLGCFCEKHMEIYSKLLGRTISREEFVKAVLRPGKPTKERRIYLDVARKEMIDVAQLVKKAVSNVSSDTRLSLMSSFPDWHAVEGRDWQGLFNALSGTQIRVSRPHLPAYNEVSPLRYSRDFDRYTRITTMQVGEEADLYPELENYMYSQYAKSSRFTQFQLESSTLSGANGILLNLFDMIGNGIDSYFDYARMLRDSKDWLNFSVNNRISLSNISGIKILINQDSAYTIQTENGTNPTELLPKESEWLSLVSALGFSTSPVNYSEESKDLENEVIAVSGQLLRNLTDQKIVKLFSNNFVLLDGESVSVLKNRSLLNLVKATDATWIKARSGKQSYEEFSGSSFDGIENPRVTLLQHVGDYLKIDYKNSSQIKVLSQAYTASHERVGPVMVLTEKSLIMPIGFDDKYGWEGEYHTIKEHALKQALQEFDLPYLVDMPGVKLVVEGEKIYISNFTTDLYDGIKLHLSDENESYTINFRKKDEVINEVVQCSWNNGVGKIDYQLSPMETILILKK</sequence>